<reference evidence="1" key="2">
    <citation type="submission" date="2020-05" db="UniProtKB">
        <authorList>
            <consortium name="EnsemblMetazoa"/>
        </authorList>
    </citation>
    <scope>IDENTIFICATION</scope>
    <source>
        <strain evidence="1">maculatus3</strain>
    </source>
</reference>
<dbReference type="VEuPathDB" id="VectorBase:AMAM012589"/>
<reference evidence="2" key="1">
    <citation type="submission" date="2013-09" db="EMBL/GenBank/DDBJ databases">
        <title>The Genome Sequence of Anopheles maculatus species B.</title>
        <authorList>
            <consortium name="The Broad Institute Genomics Platform"/>
            <person name="Neafsey D.E."/>
            <person name="Besansky N."/>
            <person name="Howell P."/>
            <person name="Walton C."/>
            <person name="Young S.K."/>
            <person name="Zeng Q."/>
            <person name="Gargeya S."/>
            <person name="Fitzgerald M."/>
            <person name="Haas B."/>
            <person name="Abouelleil A."/>
            <person name="Allen A.W."/>
            <person name="Alvarado L."/>
            <person name="Arachchi H.M."/>
            <person name="Berlin A.M."/>
            <person name="Chapman S.B."/>
            <person name="Gainer-Dewar J."/>
            <person name="Goldberg J."/>
            <person name="Griggs A."/>
            <person name="Gujja S."/>
            <person name="Hansen M."/>
            <person name="Howarth C."/>
            <person name="Imamovic A."/>
            <person name="Ireland A."/>
            <person name="Larimer J."/>
            <person name="McCowan C."/>
            <person name="Murphy C."/>
            <person name="Pearson M."/>
            <person name="Poon T.W."/>
            <person name="Priest M."/>
            <person name="Roberts A."/>
            <person name="Saif S."/>
            <person name="Shea T."/>
            <person name="Sisk P."/>
            <person name="Sykes S."/>
            <person name="Wortman J."/>
            <person name="Nusbaum C."/>
            <person name="Birren B."/>
        </authorList>
    </citation>
    <scope>NUCLEOTIDE SEQUENCE [LARGE SCALE GENOMIC DNA]</scope>
    <source>
        <strain evidence="2">maculatus3</strain>
    </source>
</reference>
<protein>
    <submittedName>
        <fullName evidence="1">Uncharacterized protein</fullName>
    </submittedName>
</protein>
<accession>A0A182SSL3</accession>
<keyword evidence="2" id="KW-1185">Reference proteome</keyword>
<name>A0A182SSL3_9DIPT</name>
<dbReference type="Proteomes" id="UP000075901">
    <property type="component" value="Unassembled WGS sequence"/>
</dbReference>
<sequence>MITRFGTTSIILLPGCRSITGKIGKVITSTVVTVSLSREDSSVPCTTRSRVTVASGRLLKQLLQEALNSTTYTLAAEGHHLHSHFGTLNRLPSCREVINRSIPKPLDATKLHSNSAPECSARDPNIPFVMSVSCITDDKEPTL</sequence>
<organism evidence="1 2">
    <name type="scientific">Anopheles maculatus</name>
    <dbReference type="NCBI Taxonomy" id="74869"/>
    <lineage>
        <taxon>Eukaryota</taxon>
        <taxon>Metazoa</taxon>
        <taxon>Ecdysozoa</taxon>
        <taxon>Arthropoda</taxon>
        <taxon>Hexapoda</taxon>
        <taxon>Insecta</taxon>
        <taxon>Pterygota</taxon>
        <taxon>Neoptera</taxon>
        <taxon>Endopterygota</taxon>
        <taxon>Diptera</taxon>
        <taxon>Nematocera</taxon>
        <taxon>Culicoidea</taxon>
        <taxon>Culicidae</taxon>
        <taxon>Anophelinae</taxon>
        <taxon>Anopheles</taxon>
        <taxon>Anopheles maculatus group</taxon>
    </lineage>
</organism>
<evidence type="ECO:0000313" key="1">
    <source>
        <dbReference type="EnsemblMetazoa" id="AMAM012589-PA"/>
    </source>
</evidence>
<dbReference type="EnsemblMetazoa" id="AMAM012589-RA">
    <property type="protein sequence ID" value="AMAM012589-PA"/>
    <property type="gene ID" value="AMAM012589"/>
</dbReference>
<proteinExistence type="predicted"/>
<dbReference type="AlphaFoldDB" id="A0A182SSL3"/>
<evidence type="ECO:0000313" key="2">
    <source>
        <dbReference type="Proteomes" id="UP000075901"/>
    </source>
</evidence>